<sequence length="340" mass="36875">MRTDHGLPVVRLGLIGAGRIGTMHAGNIARHVPGAELAAVADTRPEAAQKLAARYDTAPVTVDELLKDPELDGVVITSLAIAHSELITRAAEAGKAVWCEKPASLTLPELDRAIAATDRADVPFQVGFNRRFAKDFAAARRTIADGGIGTPRLMRSITRDPGRPGGLRYADRIPQWTIFRETLIHDFDTLLWLNPGARPVEVYTRADALVAPEYKENGLLDTAVVMITFDNGAIATAEANFSSYYGYDVRGEVFGSEGMVVAGQLASSALEHYNASGVHQQTLRSDEEMFHDAYVQELTDFVDVVRTNGVPPVTGQDARNALQVALAAMASYEEHRPVRI</sequence>
<dbReference type="SUPFAM" id="SSF55347">
    <property type="entry name" value="Glyceraldehyde-3-phosphate dehydrogenase-like, C-terminal domain"/>
    <property type="match status" value="1"/>
</dbReference>
<dbReference type="InterPro" id="IPR036291">
    <property type="entry name" value="NAD(P)-bd_dom_sf"/>
</dbReference>
<evidence type="ECO:0000259" key="3">
    <source>
        <dbReference type="Pfam" id="PF01408"/>
    </source>
</evidence>
<protein>
    <submittedName>
        <fullName evidence="5">Myo-inositol 2-dehydrogenase/D-chiro-inositol 1-dehydrogenase</fullName>
    </submittedName>
</protein>
<dbReference type="GO" id="GO:0016491">
    <property type="term" value="F:oxidoreductase activity"/>
    <property type="evidence" value="ECO:0007669"/>
    <property type="project" value="UniProtKB-KW"/>
</dbReference>
<evidence type="ECO:0000259" key="4">
    <source>
        <dbReference type="Pfam" id="PF22725"/>
    </source>
</evidence>
<keyword evidence="2" id="KW-0560">Oxidoreductase</keyword>
<dbReference type="Gene3D" id="3.40.50.720">
    <property type="entry name" value="NAD(P)-binding Rossmann-like Domain"/>
    <property type="match status" value="1"/>
</dbReference>
<keyword evidence="6" id="KW-1185">Reference proteome</keyword>
<comment type="caution">
    <text evidence="5">The sequence shown here is derived from an EMBL/GenBank/DDBJ whole genome shotgun (WGS) entry which is preliminary data.</text>
</comment>
<dbReference type="GO" id="GO:0000166">
    <property type="term" value="F:nucleotide binding"/>
    <property type="evidence" value="ECO:0007669"/>
    <property type="project" value="InterPro"/>
</dbReference>
<evidence type="ECO:0000313" key="5">
    <source>
        <dbReference type="EMBL" id="RZU15871.1"/>
    </source>
</evidence>
<dbReference type="PANTHER" id="PTHR42840">
    <property type="entry name" value="NAD(P)-BINDING ROSSMANN-FOLD SUPERFAMILY PROTEIN-RELATED"/>
    <property type="match status" value="1"/>
</dbReference>
<dbReference type="PANTHER" id="PTHR42840:SF3">
    <property type="entry name" value="BINDING ROSSMANN FOLD OXIDOREDUCTASE, PUTATIVE (AFU_ORTHOLOGUE AFUA_2G10240)-RELATED"/>
    <property type="match status" value="1"/>
</dbReference>
<dbReference type="SUPFAM" id="SSF51735">
    <property type="entry name" value="NAD(P)-binding Rossmann-fold domains"/>
    <property type="match status" value="1"/>
</dbReference>
<dbReference type="Gene3D" id="3.30.360.10">
    <property type="entry name" value="Dihydrodipicolinate Reductase, domain 2"/>
    <property type="match status" value="1"/>
</dbReference>
<evidence type="ECO:0000256" key="2">
    <source>
        <dbReference type="ARBA" id="ARBA00023002"/>
    </source>
</evidence>
<evidence type="ECO:0000256" key="1">
    <source>
        <dbReference type="ARBA" id="ARBA00010928"/>
    </source>
</evidence>
<dbReference type="EMBL" id="SHKR01000012">
    <property type="protein sequence ID" value="RZU15871.1"/>
    <property type="molecule type" value="Genomic_DNA"/>
</dbReference>
<dbReference type="OrthoDB" id="256869at2"/>
<proteinExistence type="inferred from homology"/>
<comment type="similarity">
    <text evidence="1">Belongs to the Gfo/Idh/MocA family.</text>
</comment>
<reference evidence="5 6" key="1">
    <citation type="journal article" date="2015" name="Stand. Genomic Sci.">
        <title>Genomic Encyclopedia of Bacterial and Archaeal Type Strains, Phase III: the genomes of soil and plant-associated and newly described type strains.</title>
        <authorList>
            <person name="Whitman W.B."/>
            <person name="Woyke T."/>
            <person name="Klenk H.P."/>
            <person name="Zhou Y."/>
            <person name="Lilburn T.G."/>
            <person name="Beck B.J."/>
            <person name="De Vos P."/>
            <person name="Vandamme P."/>
            <person name="Eisen J.A."/>
            <person name="Garrity G."/>
            <person name="Hugenholtz P."/>
            <person name="Kyrpides N.C."/>
        </authorList>
    </citation>
    <scope>NUCLEOTIDE SEQUENCE [LARGE SCALE GENOMIC DNA]</scope>
    <source>
        <strain evidence="5 6">VKM Ac-2540</strain>
    </source>
</reference>
<dbReference type="Pfam" id="PF22725">
    <property type="entry name" value="GFO_IDH_MocA_C3"/>
    <property type="match status" value="1"/>
</dbReference>
<organism evidence="5 6">
    <name type="scientific">Kribbella rubisoli</name>
    <dbReference type="NCBI Taxonomy" id="3075929"/>
    <lineage>
        <taxon>Bacteria</taxon>
        <taxon>Bacillati</taxon>
        <taxon>Actinomycetota</taxon>
        <taxon>Actinomycetes</taxon>
        <taxon>Propionibacteriales</taxon>
        <taxon>Kribbellaceae</taxon>
        <taxon>Kribbella</taxon>
    </lineage>
</organism>
<accession>A0A4Q7WZ86</accession>
<dbReference type="Proteomes" id="UP000292027">
    <property type="component" value="Unassembled WGS sequence"/>
</dbReference>
<dbReference type="RefSeq" id="WP_130444775.1">
    <property type="nucleotide sequence ID" value="NZ_SHKR01000012.1"/>
</dbReference>
<dbReference type="AlphaFoldDB" id="A0A4Q7WZ86"/>
<name>A0A4Q7WZ86_9ACTN</name>
<feature type="domain" description="GFO/IDH/MocA-like oxidoreductase" evidence="4">
    <location>
        <begin position="136"/>
        <end position="260"/>
    </location>
</feature>
<gene>
    <name evidence="5" type="ORF">EV645_3410</name>
</gene>
<dbReference type="InterPro" id="IPR055170">
    <property type="entry name" value="GFO_IDH_MocA-like_dom"/>
</dbReference>
<feature type="domain" description="Gfo/Idh/MocA-like oxidoreductase N-terminal" evidence="3">
    <location>
        <begin position="11"/>
        <end position="128"/>
    </location>
</feature>
<dbReference type="InterPro" id="IPR000683">
    <property type="entry name" value="Gfo/Idh/MocA-like_OxRdtase_N"/>
</dbReference>
<evidence type="ECO:0000313" key="6">
    <source>
        <dbReference type="Proteomes" id="UP000292027"/>
    </source>
</evidence>
<dbReference type="Pfam" id="PF01408">
    <property type="entry name" value="GFO_IDH_MocA"/>
    <property type="match status" value="1"/>
</dbReference>